<sequence length="70" mass="7702">MRVPLEEEVDSARRRDVEAEASSPGVLDERFTSLCATDCGVGSACPGHHLLEVSIKAPKNIDVRRRSPKR</sequence>
<organism evidence="2 3">
    <name type="scientific">Apostasia shenzhenica</name>
    <dbReference type="NCBI Taxonomy" id="1088818"/>
    <lineage>
        <taxon>Eukaryota</taxon>
        <taxon>Viridiplantae</taxon>
        <taxon>Streptophyta</taxon>
        <taxon>Embryophyta</taxon>
        <taxon>Tracheophyta</taxon>
        <taxon>Spermatophyta</taxon>
        <taxon>Magnoliopsida</taxon>
        <taxon>Liliopsida</taxon>
        <taxon>Asparagales</taxon>
        <taxon>Orchidaceae</taxon>
        <taxon>Apostasioideae</taxon>
        <taxon>Apostasia</taxon>
    </lineage>
</organism>
<dbReference type="EMBL" id="KZ451980">
    <property type="protein sequence ID" value="PKA55353.1"/>
    <property type="molecule type" value="Genomic_DNA"/>
</dbReference>
<gene>
    <name evidence="2" type="ORF">AXF42_Ash003992</name>
</gene>
<accession>A0A2I0AIG8</accession>
<evidence type="ECO:0000313" key="3">
    <source>
        <dbReference type="Proteomes" id="UP000236161"/>
    </source>
</evidence>
<reference evidence="2 3" key="1">
    <citation type="journal article" date="2017" name="Nature">
        <title>The Apostasia genome and the evolution of orchids.</title>
        <authorList>
            <person name="Zhang G.Q."/>
            <person name="Liu K.W."/>
            <person name="Li Z."/>
            <person name="Lohaus R."/>
            <person name="Hsiao Y.Y."/>
            <person name="Niu S.C."/>
            <person name="Wang J.Y."/>
            <person name="Lin Y.C."/>
            <person name="Xu Q."/>
            <person name="Chen L.J."/>
            <person name="Yoshida K."/>
            <person name="Fujiwara S."/>
            <person name="Wang Z.W."/>
            <person name="Zhang Y.Q."/>
            <person name="Mitsuda N."/>
            <person name="Wang M."/>
            <person name="Liu G.H."/>
            <person name="Pecoraro L."/>
            <person name="Huang H.X."/>
            <person name="Xiao X.J."/>
            <person name="Lin M."/>
            <person name="Wu X.Y."/>
            <person name="Wu W.L."/>
            <person name="Chen Y.Y."/>
            <person name="Chang S.B."/>
            <person name="Sakamoto S."/>
            <person name="Ohme-Takagi M."/>
            <person name="Yagi M."/>
            <person name="Zeng S.J."/>
            <person name="Shen C.Y."/>
            <person name="Yeh C.M."/>
            <person name="Luo Y.B."/>
            <person name="Tsai W.C."/>
            <person name="Van de Peer Y."/>
            <person name="Liu Z.J."/>
        </authorList>
    </citation>
    <scope>NUCLEOTIDE SEQUENCE [LARGE SCALE GENOMIC DNA]</scope>
    <source>
        <strain evidence="3">cv. Shenzhen</strain>
        <tissue evidence="2">Stem</tissue>
    </source>
</reference>
<name>A0A2I0AIG8_9ASPA</name>
<keyword evidence="3" id="KW-1185">Reference proteome</keyword>
<proteinExistence type="predicted"/>
<evidence type="ECO:0000313" key="2">
    <source>
        <dbReference type="EMBL" id="PKA55353.1"/>
    </source>
</evidence>
<evidence type="ECO:0000256" key="1">
    <source>
        <dbReference type="SAM" id="MobiDB-lite"/>
    </source>
</evidence>
<dbReference type="AlphaFoldDB" id="A0A2I0AIG8"/>
<feature type="region of interest" description="Disordered" evidence="1">
    <location>
        <begin position="1"/>
        <end position="23"/>
    </location>
</feature>
<dbReference type="Proteomes" id="UP000236161">
    <property type="component" value="Unassembled WGS sequence"/>
</dbReference>
<protein>
    <submittedName>
        <fullName evidence="2">Uncharacterized protein</fullName>
    </submittedName>
</protein>